<reference evidence="1 2" key="1">
    <citation type="submission" date="2020-08" db="EMBL/GenBank/DDBJ databases">
        <title>Genomic Encyclopedia of Type Strains, Phase IV (KMG-V): Genome sequencing to study the core and pangenomes of soil and plant-associated prokaryotes.</title>
        <authorList>
            <person name="Whitman W."/>
        </authorList>
    </citation>
    <scope>NUCLEOTIDE SEQUENCE [LARGE SCALE GENOMIC DNA]</scope>
    <source>
        <strain evidence="1 2">JPY158</strain>
    </source>
</reference>
<keyword evidence="2" id="KW-1185">Reference proteome</keyword>
<dbReference type="EMBL" id="JACHDD010000002">
    <property type="protein sequence ID" value="MBB5423364.1"/>
    <property type="molecule type" value="Genomic_DNA"/>
</dbReference>
<gene>
    <name evidence="1" type="ORF">HDG40_001506</name>
</gene>
<evidence type="ECO:0000313" key="1">
    <source>
        <dbReference type="EMBL" id="MBB5423364.1"/>
    </source>
</evidence>
<name>A0A7W8Q429_PARAM</name>
<proteinExistence type="predicted"/>
<comment type="caution">
    <text evidence="1">The sequence shown here is derived from an EMBL/GenBank/DDBJ whole genome shotgun (WGS) entry which is preliminary data.</text>
</comment>
<organism evidence="1 2">
    <name type="scientific">Paraburkholderia atlantica</name>
    <dbReference type="NCBI Taxonomy" id="2654982"/>
    <lineage>
        <taxon>Bacteria</taxon>
        <taxon>Pseudomonadati</taxon>
        <taxon>Pseudomonadota</taxon>
        <taxon>Betaproteobacteria</taxon>
        <taxon>Burkholderiales</taxon>
        <taxon>Burkholderiaceae</taxon>
        <taxon>Paraburkholderia</taxon>
    </lineage>
</organism>
<accession>A0A7W8Q429</accession>
<evidence type="ECO:0000313" key="2">
    <source>
        <dbReference type="Proteomes" id="UP000592780"/>
    </source>
</evidence>
<dbReference type="Proteomes" id="UP000592780">
    <property type="component" value="Unassembled WGS sequence"/>
</dbReference>
<protein>
    <submittedName>
        <fullName evidence="1">Uncharacterized protein</fullName>
    </submittedName>
</protein>
<sequence length="46" mass="4900">MLYGFFKKLWNSGIAHQTIYPPGGLPAPTGNHANVTAIGLGLATRF</sequence>
<dbReference type="AlphaFoldDB" id="A0A7W8Q429"/>
<dbReference type="RefSeq" id="WP_260185333.1">
    <property type="nucleotide sequence ID" value="NZ_JACHDD010000002.1"/>
</dbReference>